<organism evidence="2 3">
    <name type="scientific">Candidatus Regiella insecticola LSR1</name>
    <dbReference type="NCBI Taxonomy" id="663321"/>
    <lineage>
        <taxon>Bacteria</taxon>
        <taxon>Pseudomonadati</taxon>
        <taxon>Pseudomonadota</taxon>
        <taxon>Gammaproteobacteria</taxon>
        <taxon>Enterobacterales</taxon>
        <taxon>Enterobacteriaceae</taxon>
        <taxon>aphid secondary symbionts</taxon>
        <taxon>Candidatus Regiella</taxon>
    </lineage>
</organism>
<name>E0WV68_9ENTR</name>
<feature type="domain" description="HTH cro/C1-type" evidence="1">
    <location>
        <begin position="36"/>
        <end position="91"/>
    </location>
</feature>
<dbReference type="CDD" id="cd00093">
    <property type="entry name" value="HTH_XRE"/>
    <property type="match status" value="1"/>
</dbReference>
<dbReference type="GO" id="GO:0003677">
    <property type="term" value="F:DNA binding"/>
    <property type="evidence" value="ECO:0007669"/>
    <property type="project" value="InterPro"/>
</dbReference>
<protein>
    <submittedName>
        <fullName evidence="2">HTH domain-containing putative transcriptional regulator</fullName>
    </submittedName>
</protein>
<dbReference type="Proteomes" id="UP000005726">
    <property type="component" value="Unassembled WGS sequence"/>
</dbReference>
<dbReference type="HOGENOM" id="CLU_066192_18_0_6"/>
<keyword evidence="3" id="KW-1185">Reference proteome</keyword>
<dbReference type="Pfam" id="PF01381">
    <property type="entry name" value="HTH_3"/>
    <property type="match status" value="1"/>
</dbReference>
<dbReference type="InterPro" id="IPR010982">
    <property type="entry name" value="Lambda_DNA-bd_dom_sf"/>
</dbReference>
<dbReference type="STRING" id="663321.REG_1983"/>
<dbReference type="PROSITE" id="PS50943">
    <property type="entry name" value="HTH_CROC1"/>
    <property type="match status" value="1"/>
</dbReference>
<reference evidence="2" key="1">
    <citation type="journal article" date="2009" name="Environ. Microbiol.">
        <title>Dynamics of genome evolution in facultative symbionts of aphids.</title>
        <authorList>
            <person name="Degnan P.H."/>
            <person name="Leonardo T.E."/>
            <person name="Cass B.N."/>
            <person name="Hurwitz B."/>
            <person name="Stern D."/>
            <person name="Gibbs R.A."/>
            <person name="Richards S."/>
            <person name="Moran N.A."/>
        </authorList>
    </citation>
    <scope>NUCLEOTIDE SEQUENCE [LARGE SCALE GENOMIC DNA]</scope>
    <source>
        <strain evidence="2">LSR1</strain>
    </source>
</reference>
<evidence type="ECO:0000259" key="1">
    <source>
        <dbReference type="PROSITE" id="PS50943"/>
    </source>
</evidence>
<dbReference type="SUPFAM" id="SSF47413">
    <property type="entry name" value="lambda repressor-like DNA-binding domains"/>
    <property type="match status" value="1"/>
</dbReference>
<dbReference type="eggNOG" id="COG1396">
    <property type="taxonomic scope" value="Bacteria"/>
</dbReference>
<dbReference type="RefSeq" id="WP_006705609.1">
    <property type="nucleotide sequence ID" value="NZ_CAWLGB010000159.1"/>
</dbReference>
<dbReference type="EMBL" id="GL379747">
    <property type="protein sequence ID" value="EFL91102.1"/>
    <property type="molecule type" value="Genomic_DNA"/>
</dbReference>
<accession>E0WV68</accession>
<dbReference type="AlphaFoldDB" id="E0WV68"/>
<dbReference type="SMART" id="SM00530">
    <property type="entry name" value="HTH_XRE"/>
    <property type="match status" value="1"/>
</dbReference>
<evidence type="ECO:0000313" key="3">
    <source>
        <dbReference type="Proteomes" id="UP000005726"/>
    </source>
</evidence>
<proteinExistence type="predicted"/>
<dbReference type="Gene3D" id="1.10.260.40">
    <property type="entry name" value="lambda repressor-like DNA-binding domains"/>
    <property type="match status" value="1"/>
</dbReference>
<evidence type="ECO:0000313" key="2">
    <source>
        <dbReference type="EMBL" id="EFL91102.1"/>
    </source>
</evidence>
<gene>
    <name evidence="2" type="ORF">REG_1983</name>
</gene>
<dbReference type="InterPro" id="IPR001387">
    <property type="entry name" value="Cro/C1-type_HTH"/>
</dbReference>
<sequence>MKLINHKELHKEWMQDTEYEAAYAEEERKERLKSTLAEWRKLDNLTKAEVAKRMGVKPPVVSRLENNITKASIETLTRYARACRVKNPSILL</sequence>